<proteinExistence type="predicted"/>
<evidence type="ECO:0000313" key="2">
    <source>
        <dbReference type="EMBL" id="EDM26565.1"/>
    </source>
</evidence>
<keyword evidence="1" id="KW-0488">Methylation</keyword>
<keyword evidence="3" id="KW-1185">Reference proteome</keyword>
<dbReference type="InterPro" id="IPR012902">
    <property type="entry name" value="N_methyl_site"/>
</dbReference>
<dbReference type="PANTHER" id="PTHR30093">
    <property type="entry name" value="GENERAL SECRETION PATHWAY PROTEIN G"/>
    <property type="match status" value="1"/>
</dbReference>
<dbReference type="GO" id="GO:0015627">
    <property type="term" value="C:type II protein secretion system complex"/>
    <property type="evidence" value="ECO:0007669"/>
    <property type="project" value="InterPro"/>
</dbReference>
<organism evidence="2 3">
    <name type="scientific">Lentisphaera araneosa HTCC2155</name>
    <dbReference type="NCBI Taxonomy" id="313628"/>
    <lineage>
        <taxon>Bacteria</taxon>
        <taxon>Pseudomonadati</taxon>
        <taxon>Lentisphaerota</taxon>
        <taxon>Lentisphaeria</taxon>
        <taxon>Lentisphaerales</taxon>
        <taxon>Lentisphaeraceae</taxon>
        <taxon>Lentisphaera</taxon>
    </lineage>
</organism>
<dbReference type="PRINTS" id="PR00813">
    <property type="entry name" value="BCTERIALGSPG"/>
</dbReference>
<dbReference type="Proteomes" id="UP000004947">
    <property type="component" value="Unassembled WGS sequence"/>
</dbReference>
<dbReference type="RefSeq" id="WP_007279616.1">
    <property type="nucleotide sequence ID" value="NZ_ABCK01000015.1"/>
</dbReference>
<dbReference type="InterPro" id="IPR000983">
    <property type="entry name" value="Bac_GSPG_pilin"/>
</dbReference>
<reference evidence="2 3" key="1">
    <citation type="journal article" date="2010" name="J. Bacteriol.">
        <title>Genome sequence of Lentisphaera araneosa HTCC2155T, the type species of the order Lentisphaerales in the phylum Lentisphaerae.</title>
        <authorList>
            <person name="Thrash J.C."/>
            <person name="Cho J.C."/>
            <person name="Vergin K.L."/>
            <person name="Morris R.M."/>
            <person name="Giovannoni S.J."/>
        </authorList>
    </citation>
    <scope>NUCLEOTIDE SEQUENCE [LARGE SCALE GENOMIC DNA]</scope>
    <source>
        <strain evidence="2 3">HTCC2155</strain>
    </source>
</reference>
<dbReference type="Gene3D" id="3.30.700.10">
    <property type="entry name" value="Glycoprotein, Type 4 Pilin"/>
    <property type="match status" value="1"/>
</dbReference>
<dbReference type="NCBIfam" id="TIGR02532">
    <property type="entry name" value="IV_pilin_GFxxxE"/>
    <property type="match status" value="1"/>
</dbReference>
<dbReference type="OrthoDB" id="275178at2"/>
<evidence type="ECO:0000313" key="3">
    <source>
        <dbReference type="Proteomes" id="UP000004947"/>
    </source>
</evidence>
<evidence type="ECO:0000256" key="1">
    <source>
        <dbReference type="ARBA" id="ARBA00022481"/>
    </source>
</evidence>
<dbReference type="STRING" id="313628.LNTAR_02117"/>
<gene>
    <name evidence="2" type="ORF">LNTAR_02117</name>
</gene>
<dbReference type="InterPro" id="IPR045584">
    <property type="entry name" value="Pilin-like"/>
</dbReference>
<dbReference type="SUPFAM" id="SSF54523">
    <property type="entry name" value="Pili subunits"/>
    <property type="match status" value="1"/>
</dbReference>
<dbReference type="PANTHER" id="PTHR30093:SF2">
    <property type="entry name" value="TYPE II SECRETION SYSTEM PROTEIN H"/>
    <property type="match status" value="1"/>
</dbReference>
<dbReference type="GO" id="GO:0015628">
    <property type="term" value="P:protein secretion by the type II secretion system"/>
    <property type="evidence" value="ECO:0007669"/>
    <property type="project" value="InterPro"/>
</dbReference>
<comment type="caution">
    <text evidence="2">The sequence shown here is derived from an EMBL/GenBank/DDBJ whole genome shotgun (WGS) entry which is preliminary data.</text>
</comment>
<name>A6DP33_9BACT</name>
<dbReference type="AlphaFoldDB" id="A6DP33"/>
<accession>A6DP33</accession>
<protein>
    <submittedName>
        <fullName evidence="2">Uncharacterized protein</fullName>
    </submittedName>
</protein>
<sequence length="224" mass="24677">MKKFTLIELLVVVAIIGILGSLLLPALSNARESSRRASCLNNLKTHGSVLIMFADDNDDWFPPTGTSGSYGGTGGNLWSGKTGTLSPAPLASERWLNSYLGNPSDTAEAPFAQCVSEKDSLNRYNEYGSSYFRNNTLQWVKSQPKNAIRHQEIIDPVKFITMGEHGGLWVVAQAGRAQLGEFYNHTDMGDYRWNLLYADGHTQFTRIIPGQDTMGHYTVANDGL</sequence>
<dbReference type="eggNOG" id="COG4968">
    <property type="taxonomic scope" value="Bacteria"/>
</dbReference>
<dbReference type="EMBL" id="ABCK01000015">
    <property type="protein sequence ID" value="EDM26565.1"/>
    <property type="molecule type" value="Genomic_DNA"/>
</dbReference>